<evidence type="ECO:0000256" key="1">
    <source>
        <dbReference type="SAM" id="Phobius"/>
    </source>
</evidence>
<evidence type="ECO:0000313" key="2">
    <source>
        <dbReference type="EMBL" id="MCV7023494.1"/>
    </source>
</evidence>
<reference evidence="2" key="1">
    <citation type="submission" date="2020-07" db="EMBL/GenBank/DDBJ databases">
        <authorList>
            <person name="Pettersson B.M.F."/>
            <person name="Behra P.R.K."/>
            <person name="Ramesh M."/>
            <person name="Das S."/>
            <person name="Dasgupta S."/>
            <person name="Kirsebom L.A."/>
        </authorList>
    </citation>
    <scope>NUCLEOTIDE SEQUENCE</scope>
    <source>
        <strain evidence="2">DSM 44203</strain>
    </source>
</reference>
<organism evidence="2 3">
    <name type="scientific">Mycolicibacterium novocastrense</name>
    <name type="common">Mycobacterium novocastrense</name>
    <dbReference type="NCBI Taxonomy" id="59813"/>
    <lineage>
        <taxon>Bacteria</taxon>
        <taxon>Bacillati</taxon>
        <taxon>Actinomycetota</taxon>
        <taxon>Actinomycetes</taxon>
        <taxon>Mycobacteriales</taxon>
        <taxon>Mycobacteriaceae</taxon>
        <taxon>Mycolicibacterium</taxon>
    </lineage>
</organism>
<keyword evidence="1" id="KW-0812">Transmembrane</keyword>
<sequence>MGINIVRVGRVRGSSVVSAVRKLLSFEMTLAEWIGTGLILAAPYVVVGIGWTALRLDRLDGSGLTWLIQVVGSVAFWPALVFSAVCVG</sequence>
<protein>
    <submittedName>
        <fullName evidence="2">Uncharacterized protein</fullName>
    </submittedName>
</protein>
<comment type="caution">
    <text evidence="2">The sequence shown here is derived from an EMBL/GenBank/DDBJ whole genome shotgun (WGS) entry which is preliminary data.</text>
</comment>
<evidence type="ECO:0000313" key="3">
    <source>
        <dbReference type="Proteomes" id="UP001207528"/>
    </source>
</evidence>
<accession>A0AAW5SI59</accession>
<dbReference type="Proteomes" id="UP001207528">
    <property type="component" value="Unassembled WGS sequence"/>
</dbReference>
<feature type="transmembrane region" description="Helical" evidence="1">
    <location>
        <begin position="66"/>
        <end position="87"/>
    </location>
</feature>
<keyword evidence="1" id="KW-1133">Transmembrane helix</keyword>
<dbReference type="EMBL" id="JACKTI010000027">
    <property type="protein sequence ID" value="MCV7023494.1"/>
    <property type="molecule type" value="Genomic_DNA"/>
</dbReference>
<keyword evidence="1" id="KW-0472">Membrane</keyword>
<feature type="transmembrane region" description="Helical" evidence="1">
    <location>
        <begin position="30"/>
        <end position="54"/>
    </location>
</feature>
<dbReference type="AlphaFoldDB" id="A0AAW5SI59"/>
<proteinExistence type="predicted"/>
<gene>
    <name evidence="2" type="ORF">H7I77_09025</name>
</gene>
<reference evidence="2" key="2">
    <citation type="journal article" date="2022" name="BMC Genomics">
        <title>Comparative genome analysis of mycobacteria focusing on tRNA and non-coding RNA.</title>
        <authorList>
            <person name="Behra P.R.K."/>
            <person name="Pettersson B.M.F."/>
            <person name="Ramesh M."/>
            <person name="Das S."/>
            <person name="Dasgupta S."/>
            <person name="Kirsebom L.A."/>
        </authorList>
    </citation>
    <scope>NUCLEOTIDE SEQUENCE</scope>
    <source>
        <strain evidence="2">DSM 44203</strain>
    </source>
</reference>
<name>A0AAW5SI59_MYCNV</name>